<reference evidence="3 4" key="1">
    <citation type="submission" date="2016-11" db="EMBL/GenBank/DDBJ databases">
        <title>Mixed transmission modes and dynamic genome evolution in an obligate animal-bacterial symbiosis.</title>
        <authorList>
            <person name="Russell S.L."/>
            <person name="Corbett-Detig R.B."/>
            <person name="Cavanaugh C.M."/>
        </authorList>
    </citation>
    <scope>NUCLEOTIDE SEQUENCE [LARGE SCALE GENOMIC DNA]</scope>
    <source>
        <strain evidence="3">Sveles-Q1</strain>
    </source>
</reference>
<keyword evidence="2" id="KW-0812">Transmembrane</keyword>
<keyword evidence="2" id="KW-1133">Transmembrane helix</keyword>
<evidence type="ECO:0000256" key="2">
    <source>
        <dbReference type="SAM" id="Phobius"/>
    </source>
</evidence>
<dbReference type="AlphaFoldDB" id="A0A1T2L9B1"/>
<dbReference type="OrthoDB" id="346283at2"/>
<dbReference type="PROSITE" id="PS51257">
    <property type="entry name" value="PROKAR_LIPOPROTEIN"/>
    <property type="match status" value="1"/>
</dbReference>
<keyword evidence="1" id="KW-0175">Coiled coil</keyword>
<organism evidence="3 4">
    <name type="scientific">Solemya pervernicosa gill symbiont</name>
    <dbReference type="NCBI Taxonomy" id="642797"/>
    <lineage>
        <taxon>Bacteria</taxon>
        <taxon>Pseudomonadati</taxon>
        <taxon>Pseudomonadota</taxon>
        <taxon>Gammaproteobacteria</taxon>
        <taxon>sulfur-oxidizing symbionts</taxon>
    </lineage>
</organism>
<protein>
    <recommendedName>
        <fullName evidence="5">Phage abortive infection protein</fullName>
    </recommendedName>
</protein>
<evidence type="ECO:0008006" key="5">
    <source>
        <dbReference type="Google" id="ProtNLM"/>
    </source>
</evidence>
<dbReference type="Proteomes" id="UP000191110">
    <property type="component" value="Unassembled WGS sequence"/>
</dbReference>
<feature type="transmembrane region" description="Helical" evidence="2">
    <location>
        <begin position="54"/>
        <end position="80"/>
    </location>
</feature>
<feature type="coiled-coil region" evidence="1">
    <location>
        <begin position="83"/>
        <end position="113"/>
    </location>
</feature>
<keyword evidence="4" id="KW-1185">Reference proteome</keyword>
<keyword evidence="2" id="KW-0472">Membrane</keyword>
<name>A0A1T2L9B1_9GAMM</name>
<gene>
    <name evidence="3" type="ORF">BOW53_02990</name>
</gene>
<evidence type="ECO:0000256" key="1">
    <source>
        <dbReference type="SAM" id="Coils"/>
    </source>
</evidence>
<accession>A0A1T2L9B1</accession>
<dbReference type="RefSeq" id="WP_078482607.1">
    <property type="nucleotide sequence ID" value="NZ_MPRL01000007.1"/>
</dbReference>
<evidence type="ECO:0000313" key="3">
    <source>
        <dbReference type="EMBL" id="OOZ41660.1"/>
    </source>
</evidence>
<comment type="caution">
    <text evidence="3">The sequence shown here is derived from an EMBL/GenBank/DDBJ whole genome shotgun (WGS) entry which is preliminary data.</text>
</comment>
<feature type="transmembrane region" description="Helical" evidence="2">
    <location>
        <begin position="12"/>
        <end position="34"/>
    </location>
</feature>
<dbReference type="EMBL" id="MPRL01000007">
    <property type="protein sequence ID" value="OOZ41660.1"/>
    <property type="molecule type" value="Genomic_DNA"/>
</dbReference>
<evidence type="ECO:0000313" key="4">
    <source>
        <dbReference type="Proteomes" id="UP000191110"/>
    </source>
</evidence>
<proteinExistence type="predicted"/>
<sequence>MNDSDKQGRGTRIILGMLAALAIVSSCIVGWIYYNHFHLQAGHDLSNDPADWGVFGDFIGGTLNPIIGLVGVIGLLWTIYQNQKELSATRAELRRAHEIAQEAEERRKIEDNKQDIFRMIELLHRELQELLDSELFAPFEGTNEPTPNTLSIGAVLQLKCIHDVELFEKENEEVFLGISLLFTHLHEYLSEYDRLSEIDTIVKYFKLTYLHEILAIKHTKTGLHEDTVSYFLQQ</sequence>